<evidence type="ECO:0000313" key="2">
    <source>
        <dbReference type="EMBL" id="EGF58141.1"/>
    </source>
</evidence>
<protein>
    <submittedName>
        <fullName evidence="2">Conserved domain protein</fullName>
    </submittedName>
</protein>
<name>F3PRU0_9BACE</name>
<accession>F3PRU0</accession>
<proteinExistence type="predicted"/>
<dbReference type="EMBL" id="AFBN01000025">
    <property type="protein sequence ID" value="EGF58141.1"/>
    <property type="molecule type" value="Genomic_DNA"/>
</dbReference>
<feature type="domain" description="DUF4377" evidence="1">
    <location>
        <begin position="75"/>
        <end position="130"/>
    </location>
</feature>
<evidence type="ECO:0000259" key="1">
    <source>
        <dbReference type="Pfam" id="PF14302"/>
    </source>
</evidence>
<dbReference type="HOGENOM" id="CLU_1871038_0_0_10"/>
<comment type="caution">
    <text evidence="2">The sequence shown here is derived from an EMBL/GenBank/DDBJ whole genome shotgun (WGS) entry which is preliminary data.</text>
</comment>
<evidence type="ECO:0000313" key="3">
    <source>
        <dbReference type="Proteomes" id="UP000003416"/>
    </source>
</evidence>
<dbReference type="Pfam" id="PF14302">
    <property type="entry name" value="DUF4377"/>
    <property type="match status" value="1"/>
</dbReference>
<sequence length="146" mass="16709">MAINLKSAYRINLKQQAYEKNHLFIANGAHASFGGCSDDENEAYEGTYQLTVASEKRMVLVYPPTGGKDKVLKSCLMTKCKEIFDIDYWYPFIHPILGFEYEEGYEYVINVKHYLDGNGFYYELSKIISKTKTDSTGLPENETTDN</sequence>
<gene>
    <name evidence="2" type="ORF">HMPREF9446_01442</name>
</gene>
<dbReference type="STRING" id="763034.HMPREF9446_01442"/>
<reference evidence="2 3" key="1">
    <citation type="submission" date="2011-02" db="EMBL/GenBank/DDBJ databases">
        <authorList>
            <person name="Weinstock G."/>
            <person name="Sodergren E."/>
            <person name="Clifton S."/>
            <person name="Fulton L."/>
            <person name="Fulton B."/>
            <person name="Courtney L."/>
            <person name="Fronick C."/>
            <person name="Harrison M."/>
            <person name="Strong C."/>
            <person name="Farmer C."/>
            <person name="Delahaunty K."/>
            <person name="Markovic C."/>
            <person name="Hall O."/>
            <person name="Minx P."/>
            <person name="Tomlinson C."/>
            <person name="Mitreva M."/>
            <person name="Hou S."/>
            <person name="Chen J."/>
            <person name="Wollam A."/>
            <person name="Pepin K.H."/>
            <person name="Johnson M."/>
            <person name="Bhonagiri V."/>
            <person name="Zhang X."/>
            <person name="Suruliraj S."/>
            <person name="Warren W."/>
            <person name="Chinwalla A."/>
            <person name="Mardis E.R."/>
            <person name="Wilson R.K."/>
        </authorList>
    </citation>
    <scope>NUCLEOTIDE SEQUENCE [LARGE SCALE GENOMIC DNA]</scope>
    <source>
        <strain evidence="2 3">YIT 12057</strain>
    </source>
</reference>
<organism evidence="2 3">
    <name type="scientific">Bacteroides fluxus YIT 12057</name>
    <dbReference type="NCBI Taxonomy" id="763034"/>
    <lineage>
        <taxon>Bacteria</taxon>
        <taxon>Pseudomonadati</taxon>
        <taxon>Bacteroidota</taxon>
        <taxon>Bacteroidia</taxon>
        <taxon>Bacteroidales</taxon>
        <taxon>Bacteroidaceae</taxon>
        <taxon>Bacteroides</taxon>
    </lineage>
</organism>
<dbReference type="AlphaFoldDB" id="F3PRU0"/>
<keyword evidence="3" id="KW-1185">Reference proteome</keyword>
<dbReference type="GeneID" id="86049114"/>
<dbReference type="InterPro" id="IPR025485">
    <property type="entry name" value="DUF4377"/>
</dbReference>
<dbReference type="RefSeq" id="WP_009124669.1">
    <property type="nucleotide sequence ID" value="NZ_GL882623.1"/>
</dbReference>
<dbReference type="Proteomes" id="UP000003416">
    <property type="component" value="Unassembled WGS sequence"/>
</dbReference>